<feature type="coiled-coil region" evidence="1">
    <location>
        <begin position="76"/>
        <end position="152"/>
    </location>
</feature>
<evidence type="ECO:0000313" key="3">
    <source>
        <dbReference type="Proteomes" id="UP000037392"/>
    </source>
</evidence>
<gene>
    <name evidence="2" type="ORF">HMPREF9470_01339</name>
</gene>
<dbReference type="EMBL" id="ADLK01000009">
    <property type="protein sequence ID" value="KMW22460.1"/>
    <property type="molecule type" value="Genomic_DNA"/>
</dbReference>
<proteinExistence type="predicted"/>
<dbReference type="AlphaFoldDB" id="A0A0J9F2M7"/>
<comment type="caution">
    <text evidence="2">The sequence shown here is derived from an EMBL/GenBank/DDBJ whole genome shotgun (WGS) entry which is preliminary data.</text>
</comment>
<dbReference type="Proteomes" id="UP000037392">
    <property type="component" value="Unassembled WGS sequence"/>
</dbReference>
<dbReference type="OrthoDB" id="2064668at2"/>
<evidence type="ECO:0008006" key="4">
    <source>
        <dbReference type="Google" id="ProtNLM"/>
    </source>
</evidence>
<sequence length="154" mass="18197">MQLIFHRCYISLKEVSVCNIRYFFCSNYCKNTENCTAHYIREKVVYALVLESLQRVLFYVQAFEKQFVQEQLDKPSEEQKKELAKKRRELAKSEKRIAELDVLFQRIYEDNVSGKLSDERFAIMSANYEGEQKTLKEALSQLKADIETQDDKTA</sequence>
<dbReference type="GeneID" id="93165798"/>
<dbReference type="RefSeq" id="WP_048929461.1">
    <property type="nucleotide sequence ID" value="NZ_KQ235876.1"/>
</dbReference>
<evidence type="ECO:0000313" key="2">
    <source>
        <dbReference type="EMBL" id="KMW22460.1"/>
    </source>
</evidence>
<keyword evidence="1" id="KW-0175">Coiled coil</keyword>
<dbReference type="PATRIC" id="fig|742734.4.peg.1436"/>
<accession>A0A0J9F2M7</accession>
<organism evidence="2 3">
    <name type="scientific">[Clostridium] citroniae WAL-19142</name>
    <dbReference type="NCBI Taxonomy" id="742734"/>
    <lineage>
        <taxon>Bacteria</taxon>
        <taxon>Bacillati</taxon>
        <taxon>Bacillota</taxon>
        <taxon>Clostridia</taxon>
        <taxon>Lachnospirales</taxon>
        <taxon>Lachnospiraceae</taxon>
        <taxon>Enterocloster</taxon>
    </lineage>
</organism>
<name>A0A0J9F2M7_9FIRM</name>
<evidence type="ECO:0000256" key="1">
    <source>
        <dbReference type="SAM" id="Coils"/>
    </source>
</evidence>
<reference evidence="2 3" key="1">
    <citation type="submission" date="2011-04" db="EMBL/GenBank/DDBJ databases">
        <title>The Genome Sequence of Clostridium citroniae WAL-19142.</title>
        <authorList>
            <consortium name="The Broad Institute Genome Sequencing Platform"/>
            <person name="Earl A."/>
            <person name="Ward D."/>
            <person name="Feldgarden M."/>
            <person name="Gevers D."/>
            <person name="Warren Y.A."/>
            <person name="Tyrrell K.L."/>
            <person name="Citron D.M."/>
            <person name="Goldstein E.J."/>
            <person name="Daigneault M."/>
            <person name="Allen-Vercoe E."/>
            <person name="Young S.K."/>
            <person name="Zeng Q."/>
            <person name="Gargeya S."/>
            <person name="Fitzgerald M."/>
            <person name="Haas B."/>
            <person name="Abouelleil A."/>
            <person name="Alvarado L."/>
            <person name="Arachchi H.M."/>
            <person name="Berlin A."/>
            <person name="Brown A."/>
            <person name="Chapman S.B."/>
            <person name="Chen Z."/>
            <person name="Dunbar C."/>
            <person name="Freedman E."/>
            <person name="Gearin G."/>
            <person name="Gellesch M."/>
            <person name="Goldberg J."/>
            <person name="Griggs A."/>
            <person name="Gujja S."/>
            <person name="Heilman E.R."/>
            <person name="Heiman D."/>
            <person name="Howarth C."/>
            <person name="Larson L."/>
            <person name="Lui A."/>
            <person name="MacDonald P.J."/>
            <person name="Mehta T."/>
            <person name="Montmayeur A."/>
            <person name="Murphy C."/>
            <person name="Neiman D."/>
            <person name="Pearson M."/>
            <person name="Priest M."/>
            <person name="Roberts A."/>
            <person name="Saif S."/>
            <person name="Shea T."/>
            <person name="Shenoy N."/>
            <person name="Sisk P."/>
            <person name="Stolte C."/>
            <person name="Sykes S."/>
            <person name="White J."/>
            <person name="Yandava C."/>
            <person name="Wortman J."/>
            <person name="Nusbaum C."/>
            <person name="Birren B."/>
        </authorList>
    </citation>
    <scope>NUCLEOTIDE SEQUENCE [LARGE SCALE GENOMIC DNA]</scope>
    <source>
        <strain evidence="2 3">WAL-19142</strain>
    </source>
</reference>
<protein>
    <recommendedName>
        <fullName evidence="4">Recombinase zinc beta ribbon domain-containing protein</fullName>
    </recommendedName>
</protein>